<dbReference type="InParanoid" id="A0A0C3CYG1"/>
<feature type="transmembrane region" description="Helical" evidence="5">
    <location>
        <begin position="184"/>
        <end position="206"/>
    </location>
</feature>
<dbReference type="HOGENOM" id="CLU_000960_22_3_1"/>
<reference evidence="7 8" key="1">
    <citation type="submission" date="2014-04" db="EMBL/GenBank/DDBJ databases">
        <authorList>
            <consortium name="DOE Joint Genome Institute"/>
            <person name="Kuo A."/>
            <person name="Martino E."/>
            <person name="Perotto S."/>
            <person name="Kohler A."/>
            <person name="Nagy L.G."/>
            <person name="Floudas D."/>
            <person name="Copeland A."/>
            <person name="Barry K.W."/>
            <person name="Cichocki N."/>
            <person name="Veneault-Fourrey C."/>
            <person name="LaButti K."/>
            <person name="Lindquist E.A."/>
            <person name="Lipzen A."/>
            <person name="Lundell T."/>
            <person name="Morin E."/>
            <person name="Murat C."/>
            <person name="Sun H."/>
            <person name="Tunlid A."/>
            <person name="Henrissat B."/>
            <person name="Grigoriev I.V."/>
            <person name="Hibbett D.S."/>
            <person name="Martin F."/>
            <person name="Nordberg H.P."/>
            <person name="Cantor M.N."/>
            <person name="Hua S.X."/>
        </authorList>
    </citation>
    <scope>NUCLEOTIDE SEQUENCE [LARGE SCALE GENOMIC DNA]</scope>
    <source>
        <strain evidence="7 8">Zn</strain>
    </source>
</reference>
<keyword evidence="4 5" id="KW-0472">Membrane</keyword>
<dbReference type="GO" id="GO:0000329">
    <property type="term" value="C:fungal-type vacuole membrane"/>
    <property type="evidence" value="ECO:0007669"/>
    <property type="project" value="TreeGrafter"/>
</dbReference>
<evidence type="ECO:0000259" key="6">
    <source>
        <dbReference type="PROSITE" id="PS50850"/>
    </source>
</evidence>
<dbReference type="Pfam" id="PF07690">
    <property type="entry name" value="MFS_1"/>
    <property type="match status" value="1"/>
</dbReference>
<evidence type="ECO:0000256" key="3">
    <source>
        <dbReference type="ARBA" id="ARBA00022989"/>
    </source>
</evidence>
<dbReference type="Gene3D" id="1.20.1720.10">
    <property type="entry name" value="Multidrug resistance protein D"/>
    <property type="match status" value="1"/>
</dbReference>
<feature type="transmembrane region" description="Helical" evidence="5">
    <location>
        <begin position="58"/>
        <end position="78"/>
    </location>
</feature>
<feature type="transmembrane region" description="Helical" evidence="5">
    <location>
        <begin position="392"/>
        <end position="410"/>
    </location>
</feature>
<feature type="transmembrane region" description="Helical" evidence="5">
    <location>
        <begin position="218"/>
        <end position="240"/>
    </location>
</feature>
<evidence type="ECO:0000256" key="1">
    <source>
        <dbReference type="ARBA" id="ARBA00004141"/>
    </source>
</evidence>
<feature type="transmembrane region" description="Helical" evidence="5">
    <location>
        <begin position="329"/>
        <end position="350"/>
    </location>
</feature>
<dbReference type="InterPro" id="IPR036259">
    <property type="entry name" value="MFS_trans_sf"/>
</dbReference>
<keyword evidence="8" id="KW-1185">Reference proteome</keyword>
<dbReference type="PANTHER" id="PTHR23501">
    <property type="entry name" value="MAJOR FACILITATOR SUPERFAMILY"/>
    <property type="match status" value="1"/>
</dbReference>
<dbReference type="InterPro" id="IPR011701">
    <property type="entry name" value="MFS"/>
</dbReference>
<keyword evidence="2 5" id="KW-0812">Transmembrane</keyword>
<dbReference type="Proteomes" id="UP000054321">
    <property type="component" value="Unassembled WGS sequence"/>
</dbReference>
<feature type="transmembrane region" description="Helical" evidence="5">
    <location>
        <begin position="422"/>
        <end position="444"/>
    </location>
</feature>
<reference evidence="8" key="2">
    <citation type="submission" date="2015-01" db="EMBL/GenBank/DDBJ databases">
        <title>Evolutionary Origins and Diversification of the Mycorrhizal Mutualists.</title>
        <authorList>
            <consortium name="DOE Joint Genome Institute"/>
            <consortium name="Mycorrhizal Genomics Consortium"/>
            <person name="Kohler A."/>
            <person name="Kuo A."/>
            <person name="Nagy L.G."/>
            <person name="Floudas D."/>
            <person name="Copeland A."/>
            <person name="Barry K.W."/>
            <person name="Cichocki N."/>
            <person name="Veneault-Fourrey C."/>
            <person name="LaButti K."/>
            <person name="Lindquist E.A."/>
            <person name="Lipzen A."/>
            <person name="Lundell T."/>
            <person name="Morin E."/>
            <person name="Murat C."/>
            <person name="Riley R."/>
            <person name="Ohm R."/>
            <person name="Sun H."/>
            <person name="Tunlid A."/>
            <person name="Henrissat B."/>
            <person name="Grigoriev I.V."/>
            <person name="Hibbett D.S."/>
            <person name="Martin F."/>
        </authorList>
    </citation>
    <scope>NUCLEOTIDE SEQUENCE [LARGE SCALE GENOMIC DNA]</scope>
    <source>
        <strain evidence="8">Zn</strain>
    </source>
</reference>
<sequence>MSFQDGGRASGNKAETDEWTSLLHPGGASYGGSTSVDEAIDEGLSKSPYLGGVCVARFWLIFGGVLFNFFVACFDSTIMVSSHPVITSHFKSANSASWLSTAFLLTSTGFQPLFGRLSDTIGRKQPYILCLTLFLLGTLWCSLAPSMTSFIAARAMCGLGGGGMVSLGSIITSDLVPIEIRGAYQCYITAVYGAGSALGAALGGTIADNLGWRWEFGFQIPFLAISLAMTCFTIPPRLGLQEGAQQKTLLEAMKLFDVKGSILLTTSVTLFILGINLGGNVYEWSHPYVITPLMICSICSALFIWVEYREPLPIMPLKIIAHDPRASLVLSNAIGSMISDAITFNIPLYFQAVLFESATSSGLRLVVPMLCSSAAGTATSFIITWTGRLKPPLMVGVILLLAGTSGLVFMRKGMSDWLYPLFLIPSSIGNGFMFPGTLMAVLAVSEQSEQAVVTSTLILLRSLGGILGVAISSFVLQNALLFFLDETVQGPDKDDVIYKVRKSIKAIGNLAPVYREQVIDAYALSLRSSKSSTRVRK</sequence>
<dbReference type="SUPFAM" id="SSF103473">
    <property type="entry name" value="MFS general substrate transporter"/>
    <property type="match status" value="1"/>
</dbReference>
<feature type="transmembrane region" description="Helical" evidence="5">
    <location>
        <begin position="127"/>
        <end position="145"/>
    </location>
</feature>
<organism evidence="7 8">
    <name type="scientific">Oidiodendron maius (strain Zn)</name>
    <dbReference type="NCBI Taxonomy" id="913774"/>
    <lineage>
        <taxon>Eukaryota</taxon>
        <taxon>Fungi</taxon>
        <taxon>Dikarya</taxon>
        <taxon>Ascomycota</taxon>
        <taxon>Pezizomycotina</taxon>
        <taxon>Leotiomycetes</taxon>
        <taxon>Leotiomycetes incertae sedis</taxon>
        <taxon>Myxotrichaceae</taxon>
        <taxon>Oidiodendron</taxon>
    </lineage>
</organism>
<feature type="transmembrane region" description="Helical" evidence="5">
    <location>
        <begin position="98"/>
        <end position="115"/>
    </location>
</feature>
<dbReference type="GO" id="GO:0015174">
    <property type="term" value="F:basic amino acid transmembrane transporter activity"/>
    <property type="evidence" value="ECO:0007669"/>
    <property type="project" value="TreeGrafter"/>
</dbReference>
<proteinExistence type="predicted"/>
<dbReference type="PROSITE" id="PS50850">
    <property type="entry name" value="MFS"/>
    <property type="match status" value="1"/>
</dbReference>
<dbReference type="AlphaFoldDB" id="A0A0C3CYG1"/>
<feature type="domain" description="Major facilitator superfamily (MFS) profile" evidence="6">
    <location>
        <begin position="61"/>
        <end position="537"/>
    </location>
</feature>
<dbReference type="EMBL" id="KN832889">
    <property type="protein sequence ID" value="KIM94697.1"/>
    <property type="molecule type" value="Genomic_DNA"/>
</dbReference>
<protein>
    <recommendedName>
        <fullName evidence="6">Major facilitator superfamily (MFS) profile domain-containing protein</fullName>
    </recommendedName>
</protein>
<evidence type="ECO:0000256" key="4">
    <source>
        <dbReference type="ARBA" id="ARBA00023136"/>
    </source>
</evidence>
<accession>A0A0C3CYG1</accession>
<feature type="transmembrane region" description="Helical" evidence="5">
    <location>
        <begin position="362"/>
        <end position="385"/>
    </location>
</feature>
<evidence type="ECO:0000313" key="7">
    <source>
        <dbReference type="EMBL" id="KIM94697.1"/>
    </source>
</evidence>
<gene>
    <name evidence="7" type="ORF">OIDMADRAFT_45633</name>
</gene>
<feature type="transmembrane region" description="Helical" evidence="5">
    <location>
        <begin position="151"/>
        <end position="172"/>
    </location>
</feature>
<evidence type="ECO:0000313" key="8">
    <source>
        <dbReference type="Proteomes" id="UP000054321"/>
    </source>
</evidence>
<feature type="transmembrane region" description="Helical" evidence="5">
    <location>
        <begin position="261"/>
        <end position="282"/>
    </location>
</feature>
<name>A0A0C3CYG1_OIDMZ</name>
<evidence type="ECO:0000256" key="5">
    <source>
        <dbReference type="SAM" id="Phobius"/>
    </source>
</evidence>
<dbReference type="Gene3D" id="1.20.1250.20">
    <property type="entry name" value="MFS general substrate transporter like domains"/>
    <property type="match status" value="1"/>
</dbReference>
<dbReference type="OrthoDB" id="419537at2759"/>
<keyword evidence="3 5" id="KW-1133">Transmembrane helix</keyword>
<comment type="subcellular location">
    <subcellularLocation>
        <location evidence="1">Membrane</location>
        <topology evidence="1">Multi-pass membrane protein</topology>
    </subcellularLocation>
</comment>
<feature type="transmembrane region" description="Helical" evidence="5">
    <location>
        <begin position="456"/>
        <end position="476"/>
    </location>
</feature>
<dbReference type="PANTHER" id="PTHR23501:SF67">
    <property type="entry name" value="MFS MULTIDRUG EFFLUX TRANSPORTER (EUROFUNG)"/>
    <property type="match status" value="1"/>
</dbReference>
<feature type="transmembrane region" description="Helical" evidence="5">
    <location>
        <begin position="288"/>
        <end position="308"/>
    </location>
</feature>
<evidence type="ECO:0000256" key="2">
    <source>
        <dbReference type="ARBA" id="ARBA00022692"/>
    </source>
</evidence>
<dbReference type="InterPro" id="IPR020846">
    <property type="entry name" value="MFS_dom"/>
</dbReference>